<dbReference type="InterPro" id="IPR009061">
    <property type="entry name" value="DNA-bd_dom_put_sf"/>
</dbReference>
<accession>A0A2S8GBI5</accession>
<dbReference type="EMBL" id="PUIA01000001">
    <property type="protein sequence ID" value="PQO41797.1"/>
    <property type="molecule type" value="Genomic_DNA"/>
</dbReference>
<dbReference type="InterPro" id="IPR041657">
    <property type="entry name" value="HTH_17"/>
</dbReference>
<comment type="caution">
    <text evidence="2">The sequence shown here is derived from an EMBL/GenBank/DDBJ whole genome shotgun (WGS) entry which is preliminary data.</text>
</comment>
<evidence type="ECO:0000313" key="2">
    <source>
        <dbReference type="EMBL" id="PQO41797.1"/>
    </source>
</evidence>
<reference evidence="2 3" key="1">
    <citation type="submission" date="2018-02" db="EMBL/GenBank/DDBJ databases">
        <title>Comparative genomes isolates from brazilian mangrove.</title>
        <authorList>
            <person name="Araujo J.E."/>
            <person name="Taketani R.G."/>
            <person name="Silva M.C.P."/>
            <person name="Loureco M.V."/>
            <person name="Andreote F.D."/>
        </authorList>
    </citation>
    <scope>NUCLEOTIDE SEQUENCE [LARGE SCALE GENOMIC DNA]</scope>
    <source>
        <strain evidence="2 3">HEX-2 MGV</strain>
    </source>
</reference>
<sequence>MNEIIARLERIESLLFDLSSERVRKEYYTISEVAQIVGRSEYTVREWARHHRILAEKSRVGCGNSTEWRVSHEELTRIQNEGPLPIRKQIG</sequence>
<gene>
    <name evidence="2" type="ORF">C5Y96_00030</name>
</gene>
<organism evidence="2 3">
    <name type="scientific">Blastopirellula marina</name>
    <dbReference type="NCBI Taxonomy" id="124"/>
    <lineage>
        <taxon>Bacteria</taxon>
        <taxon>Pseudomonadati</taxon>
        <taxon>Planctomycetota</taxon>
        <taxon>Planctomycetia</taxon>
        <taxon>Pirellulales</taxon>
        <taxon>Pirellulaceae</taxon>
        <taxon>Blastopirellula</taxon>
    </lineage>
</organism>
<protein>
    <recommendedName>
        <fullName evidence="1">Helix-turn-helix domain-containing protein</fullName>
    </recommendedName>
</protein>
<dbReference type="Proteomes" id="UP000240009">
    <property type="component" value="Unassembled WGS sequence"/>
</dbReference>
<evidence type="ECO:0000313" key="3">
    <source>
        <dbReference type="Proteomes" id="UP000240009"/>
    </source>
</evidence>
<dbReference type="AlphaFoldDB" id="A0A2S8GBI5"/>
<dbReference type="OrthoDB" id="292087at2"/>
<name>A0A2S8GBI5_9BACT</name>
<evidence type="ECO:0000259" key="1">
    <source>
        <dbReference type="Pfam" id="PF12728"/>
    </source>
</evidence>
<dbReference type="SUPFAM" id="SSF46955">
    <property type="entry name" value="Putative DNA-binding domain"/>
    <property type="match status" value="1"/>
</dbReference>
<feature type="domain" description="Helix-turn-helix" evidence="1">
    <location>
        <begin position="27"/>
        <end position="77"/>
    </location>
</feature>
<proteinExistence type="predicted"/>
<dbReference type="RefSeq" id="WP_105349504.1">
    <property type="nucleotide sequence ID" value="NZ_PUIA01000001.1"/>
</dbReference>
<dbReference type="Pfam" id="PF12728">
    <property type="entry name" value="HTH_17"/>
    <property type="match status" value="1"/>
</dbReference>